<keyword evidence="3" id="KW-1185">Reference proteome</keyword>
<feature type="domain" description="HTH cro/C1-type" evidence="1">
    <location>
        <begin position="6"/>
        <end position="58"/>
    </location>
</feature>
<evidence type="ECO:0000313" key="2">
    <source>
        <dbReference type="EMBL" id="MFD2617326.1"/>
    </source>
</evidence>
<dbReference type="RefSeq" id="WP_141190806.1">
    <property type="nucleotide sequence ID" value="NZ_JBHUMR010000009.1"/>
</dbReference>
<dbReference type="InterPro" id="IPR010982">
    <property type="entry name" value="Lambda_DNA-bd_dom_sf"/>
</dbReference>
<dbReference type="Proteomes" id="UP001597458">
    <property type="component" value="Unassembled WGS sequence"/>
</dbReference>
<dbReference type="EMBL" id="JBHUMR010000009">
    <property type="protein sequence ID" value="MFD2617326.1"/>
    <property type="molecule type" value="Genomic_DNA"/>
</dbReference>
<evidence type="ECO:0000313" key="3">
    <source>
        <dbReference type="Proteomes" id="UP001597458"/>
    </source>
</evidence>
<dbReference type="InterPro" id="IPR019734">
    <property type="entry name" value="TPR_rpt"/>
</dbReference>
<comment type="caution">
    <text evidence="2">The sequence shown here is derived from an EMBL/GenBank/DDBJ whole genome shotgun (WGS) entry which is preliminary data.</text>
</comment>
<dbReference type="InterPro" id="IPR001387">
    <property type="entry name" value="Cro/C1-type_HTH"/>
</dbReference>
<protein>
    <submittedName>
        <fullName evidence="2">Helix-turn-helix domain-containing protein</fullName>
    </submittedName>
</protein>
<dbReference type="InterPro" id="IPR011990">
    <property type="entry name" value="TPR-like_helical_dom_sf"/>
</dbReference>
<dbReference type="SUPFAM" id="SSF47413">
    <property type="entry name" value="lambda repressor-like DNA-binding domains"/>
    <property type="match status" value="1"/>
</dbReference>
<dbReference type="SMART" id="SM00028">
    <property type="entry name" value="TPR"/>
    <property type="match status" value="5"/>
</dbReference>
<reference evidence="3" key="1">
    <citation type="journal article" date="2019" name="Int. J. Syst. Evol. Microbiol.">
        <title>The Global Catalogue of Microorganisms (GCM) 10K type strain sequencing project: providing services to taxonomists for standard genome sequencing and annotation.</title>
        <authorList>
            <consortium name="The Broad Institute Genomics Platform"/>
            <consortium name="The Broad Institute Genome Sequencing Center for Infectious Disease"/>
            <person name="Wu L."/>
            <person name="Ma J."/>
        </authorList>
    </citation>
    <scope>NUCLEOTIDE SEQUENCE [LARGE SCALE GENOMIC DNA]</scope>
    <source>
        <strain evidence="3">TISTR 2241</strain>
    </source>
</reference>
<dbReference type="CDD" id="cd00093">
    <property type="entry name" value="HTH_XRE"/>
    <property type="match status" value="1"/>
</dbReference>
<name>A0ABW5PR45_9BACI</name>
<dbReference type="Gene3D" id="1.25.40.10">
    <property type="entry name" value="Tetratricopeptide repeat domain"/>
    <property type="match status" value="1"/>
</dbReference>
<dbReference type="SUPFAM" id="SSF48452">
    <property type="entry name" value="TPR-like"/>
    <property type="match status" value="1"/>
</dbReference>
<accession>A0ABW5PR45</accession>
<dbReference type="Gene3D" id="1.10.260.40">
    <property type="entry name" value="lambda repressor-like DNA-binding domains"/>
    <property type="match status" value="1"/>
</dbReference>
<dbReference type="PROSITE" id="PS50943">
    <property type="entry name" value="HTH_CROC1"/>
    <property type="match status" value="1"/>
</dbReference>
<dbReference type="SMART" id="SM00530">
    <property type="entry name" value="HTH_XRE"/>
    <property type="match status" value="1"/>
</dbReference>
<organism evidence="2 3">
    <name type="scientific">Terrilactibacillus laevilacticus</name>
    <dbReference type="NCBI Taxonomy" id="1380157"/>
    <lineage>
        <taxon>Bacteria</taxon>
        <taxon>Bacillati</taxon>
        <taxon>Bacillota</taxon>
        <taxon>Bacilli</taxon>
        <taxon>Bacillales</taxon>
        <taxon>Bacillaceae</taxon>
        <taxon>Terrilactibacillus</taxon>
    </lineage>
</organism>
<gene>
    <name evidence="2" type="ORF">ACFSTF_08370</name>
</gene>
<sequence length="416" mass="49803">MIGKRIRYYRKRAGLTLEKLAEGICSISYLSKIENGEKSSEEIIRLLFKRLGMTYEEHINPQTLSVEIEKKLMELYHYLNEQNADKVIPLLKYIHKQLEKDSFPEYQTRYELLHVKWLIVQDCLVDAESELKRLSLFYDTMDNYSKYFYHLFKGCLYFHMSDSKNALVNYQRAEKWFSKLEMKEREKAELNYEIACTYEQYYHMNSCINYANRALEIYNKEYHLKKISNCHLLLGIANRKSLNFNAAEYHFRQALKFTEVYDDQETSSIIYYNLGLMHNVQGHTNDGISLIKKSLHIPSTHENHGYALFELARVYLFTNHIHEAKKTTYKGLLLSRKYHLENHILLFQALELKMQEEEAYYAFVHHQVIPYFKKKRRWDIVASFAEDLADIAYKDRKYKNASLYYRTANEARKNIK</sequence>
<dbReference type="Pfam" id="PF01381">
    <property type="entry name" value="HTH_3"/>
    <property type="match status" value="1"/>
</dbReference>
<evidence type="ECO:0000259" key="1">
    <source>
        <dbReference type="PROSITE" id="PS50943"/>
    </source>
</evidence>
<proteinExistence type="predicted"/>